<sequence length="368" mass="41233">MKITSIKFYHAQLKLRKPFITSLGFRDHANNIFVEINTNVGLTGWGECSPYPLINGETVDTCFVVGKMLAQRLIGEDPRETAELSALMDKTIYANTSIKSAIDIACHDLAAKSCDEPLYLHLGGKINKKIYTDYTVSINTIEQMVEDAIEVKERGFPVIKVKLGDGGPQDVKRIEAIREAVGNDIGIRIDANQGWKVKEAIATLQAINGANIQYCEEPINKHNYFKLKKVRKSSPIKIMADECLHDHYDARKLVKGDHVDYFNIKLGKSSGLVKAQKIIQEAEAANIAMQIGGFLESRILFTANCHLAHTSDLVKHYDFDSALFHETDPVIGGMEYQHDWEIRIPESPGLGLEVDRKFLDKCKSLEIN</sequence>
<feature type="binding site" evidence="6">
    <location>
        <position position="190"/>
    </location>
    <ligand>
        <name>Mg(2+)</name>
        <dbReference type="ChEBI" id="CHEBI:18420"/>
    </ligand>
</feature>
<feature type="binding site" evidence="6">
    <location>
        <position position="241"/>
    </location>
    <ligand>
        <name>Mg(2+)</name>
        <dbReference type="ChEBI" id="CHEBI:18420"/>
    </ligand>
</feature>
<evidence type="ECO:0000313" key="10">
    <source>
        <dbReference type="Proteomes" id="UP000199437"/>
    </source>
</evidence>
<evidence type="ECO:0000256" key="3">
    <source>
        <dbReference type="ARBA" id="ARBA00022842"/>
    </source>
</evidence>
<feature type="binding site" evidence="6">
    <location>
        <position position="216"/>
    </location>
    <ligand>
        <name>Mg(2+)</name>
        <dbReference type="ChEBI" id="CHEBI:18420"/>
    </ligand>
</feature>
<gene>
    <name evidence="9" type="ORF">SAMN05216290_4006</name>
</gene>
<comment type="similarity">
    <text evidence="1 7">Belongs to the mandelate racemase/muconate lactonizing enzyme family.</text>
</comment>
<dbReference type="InterPro" id="IPR036849">
    <property type="entry name" value="Enolase-like_C_sf"/>
</dbReference>
<dbReference type="InterPro" id="IPR013342">
    <property type="entry name" value="Mandelate_racemase_C"/>
</dbReference>
<evidence type="ECO:0000256" key="6">
    <source>
        <dbReference type="PIRSR" id="PIRSR634603-3"/>
    </source>
</evidence>
<dbReference type="CDD" id="cd03319">
    <property type="entry name" value="L-Ala-DL-Glu_epimerase"/>
    <property type="match status" value="1"/>
</dbReference>
<dbReference type="GeneID" id="99988671"/>
<dbReference type="GO" id="GO:0006518">
    <property type="term" value="P:peptide metabolic process"/>
    <property type="evidence" value="ECO:0007669"/>
    <property type="project" value="UniProtKB-ARBA"/>
</dbReference>
<dbReference type="SFLD" id="SFLDS00001">
    <property type="entry name" value="Enolase"/>
    <property type="match status" value="1"/>
</dbReference>
<evidence type="ECO:0000259" key="8">
    <source>
        <dbReference type="SMART" id="SM00922"/>
    </source>
</evidence>
<dbReference type="EMBL" id="FOIR01000006">
    <property type="protein sequence ID" value="SEW43940.1"/>
    <property type="molecule type" value="Genomic_DNA"/>
</dbReference>
<evidence type="ECO:0000256" key="4">
    <source>
        <dbReference type="ARBA" id="ARBA00023235"/>
    </source>
</evidence>
<evidence type="ECO:0000256" key="5">
    <source>
        <dbReference type="PIRSR" id="PIRSR634603-1"/>
    </source>
</evidence>
<dbReference type="STRING" id="1267423.SAMN05216290_4006"/>
<evidence type="ECO:0000256" key="1">
    <source>
        <dbReference type="ARBA" id="ARBA00008031"/>
    </source>
</evidence>
<keyword evidence="4 7" id="KW-0413">Isomerase</keyword>
<dbReference type="PANTHER" id="PTHR48073">
    <property type="entry name" value="O-SUCCINYLBENZOATE SYNTHASE-RELATED"/>
    <property type="match status" value="1"/>
</dbReference>
<keyword evidence="10" id="KW-1185">Reference proteome</keyword>
<dbReference type="SFLD" id="SFLDF00009">
    <property type="entry name" value="o-succinylbenzoate_synthase"/>
    <property type="match status" value="1"/>
</dbReference>
<accession>A0A1I0RSY8</accession>
<dbReference type="FunFam" id="3.30.390.10:FF:000009">
    <property type="entry name" value="Hydrophobic dipeptide epimerase"/>
    <property type="match status" value="1"/>
</dbReference>
<dbReference type="GO" id="GO:0016855">
    <property type="term" value="F:racemase and epimerase activity, acting on amino acids and derivatives"/>
    <property type="evidence" value="ECO:0007669"/>
    <property type="project" value="UniProtKB-UniRule"/>
</dbReference>
<dbReference type="Pfam" id="PF13378">
    <property type="entry name" value="MR_MLE_C"/>
    <property type="match status" value="1"/>
</dbReference>
<protein>
    <recommendedName>
        <fullName evidence="7">Dipeptide epimerase</fullName>
        <ecNumber evidence="7">5.1.1.-</ecNumber>
    </recommendedName>
</protein>
<organism evidence="9 10">
    <name type="scientific">Roseivirga pacifica</name>
    <dbReference type="NCBI Taxonomy" id="1267423"/>
    <lineage>
        <taxon>Bacteria</taxon>
        <taxon>Pseudomonadati</taxon>
        <taxon>Bacteroidota</taxon>
        <taxon>Cytophagia</taxon>
        <taxon>Cytophagales</taxon>
        <taxon>Roseivirgaceae</taxon>
        <taxon>Roseivirga</taxon>
    </lineage>
</organism>
<dbReference type="InterPro" id="IPR029065">
    <property type="entry name" value="Enolase_C-like"/>
</dbReference>
<evidence type="ECO:0000313" key="9">
    <source>
        <dbReference type="EMBL" id="SEW43940.1"/>
    </source>
</evidence>
<dbReference type="RefSeq" id="WP_090261205.1">
    <property type="nucleotide sequence ID" value="NZ_FOIR01000006.1"/>
</dbReference>
<keyword evidence="3 6" id="KW-0460">Magnesium</keyword>
<dbReference type="AlphaFoldDB" id="A0A1I0RSY8"/>
<reference evidence="10" key="1">
    <citation type="submission" date="2016-10" db="EMBL/GenBank/DDBJ databases">
        <authorList>
            <person name="Varghese N."/>
            <person name="Submissions S."/>
        </authorList>
    </citation>
    <scope>NUCLEOTIDE SEQUENCE [LARGE SCALE GENOMIC DNA]</scope>
    <source>
        <strain evidence="10">CGMCC 1.12402</strain>
    </source>
</reference>
<keyword evidence="2 6" id="KW-0479">Metal-binding</keyword>
<proteinExistence type="inferred from homology"/>
<dbReference type="InterPro" id="IPR013341">
    <property type="entry name" value="Mandelate_racemase_N_dom"/>
</dbReference>
<dbReference type="SUPFAM" id="SSF51604">
    <property type="entry name" value="Enolase C-terminal domain-like"/>
    <property type="match status" value="1"/>
</dbReference>
<dbReference type="SUPFAM" id="SSF54826">
    <property type="entry name" value="Enolase N-terminal domain-like"/>
    <property type="match status" value="1"/>
</dbReference>
<name>A0A1I0RSY8_9BACT</name>
<evidence type="ECO:0000256" key="2">
    <source>
        <dbReference type="ARBA" id="ARBA00022723"/>
    </source>
</evidence>
<dbReference type="InterPro" id="IPR034603">
    <property type="entry name" value="Dipeptide_epimerase"/>
</dbReference>
<feature type="domain" description="Mandelate racemase/muconate lactonizing enzyme C-terminal" evidence="8">
    <location>
        <begin position="141"/>
        <end position="237"/>
    </location>
</feature>
<feature type="active site" description="Proton acceptor; specific for (S)-substrate epimerization" evidence="5">
    <location>
        <position position="265"/>
    </location>
</feature>
<dbReference type="SMART" id="SM00922">
    <property type="entry name" value="MR_MLE"/>
    <property type="match status" value="1"/>
</dbReference>
<dbReference type="Gene3D" id="3.20.20.120">
    <property type="entry name" value="Enolase-like C-terminal domain"/>
    <property type="match status" value="1"/>
</dbReference>
<dbReference type="SFLD" id="SFLDG00180">
    <property type="entry name" value="muconate_cycloisomerase"/>
    <property type="match status" value="1"/>
</dbReference>
<dbReference type="PANTHER" id="PTHR48073:SF2">
    <property type="entry name" value="O-SUCCINYLBENZOATE SYNTHASE"/>
    <property type="match status" value="1"/>
</dbReference>
<dbReference type="OrthoDB" id="9775391at2"/>
<dbReference type="Pfam" id="PF02746">
    <property type="entry name" value="MR_MLE_N"/>
    <property type="match status" value="1"/>
</dbReference>
<dbReference type="Proteomes" id="UP000199437">
    <property type="component" value="Unassembled WGS sequence"/>
</dbReference>
<dbReference type="GO" id="GO:0000287">
    <property type="term" value="F:magnesium ion binding"/>
    <property type="evidence" value="ECO:0007669"/>
    <property type="project" value="UniProtKB-ARBA"/>
</dbReference>
<feature type="active site" description="Proton acceptor; specific for (R)-substrate epimerization" evidence="5">
    <location>
        <position position="162"/>
    </location>
</feature>
<dbReference type="EC" id="5.1.1.-" evidence="7"/>
<comment type="cofactor">
    <cofactor evidence="6 7">
        <name>Mg(2+)</name>
        <dbReference type="ChEBI" id="CHEBI:18420"/>
    </cofactor>
    <text evidence="6 7">Binds 1 Mg(2+) ion per subunit.</text>
</comment>
<dbReference type="InterPro" id="IPR029017">
    <property type="entry name" value="Enolase-like_N"/>
</dbReference>
<evidence type="ECO:0000256" key="7">
    <source>
        <dbReference type="RuleBase" id="RU366006"/>
    </source>
</evidence>
<dbReference type="Gene3D" id="3.30.390.10">
    <property type="entry name" value="Enolase-like, N-terminal domain"/>
    <property type="match status" value="1"/>
</dbReference>